<dbReference type="InterPro" id="IPR013785">
    <property type="entry name" value="Aldolase_TIM"/>
</dbReference>
<dbReference type="Gene3D" id="3.20.20.70">
    <property type="entry name" value="Aldolase class I"/>
    <property type="match status" value="1"/>
</dbReference>
<dbReference type="PANTHER" id="PTHR43053:SF3">
    <property type="entry name" value="ALPHA-GALACTOSIDASE C-RELATED"/>
    <property type="match status" value="1"/>
</dbReference>
<dbReference type="CDD" id="cd14791">
    <property type="entry name" value="GH36"/>
    <property type="match status" value="1"/>
</dbReference>
<evidence type="ECO:0000313" key="4">
    <source>
        <dbReference type="Proteomes" id="UP000705508"/>
    </source>
</evidence>
<accession>A0A938XBI6</accession>
<dbReference type="Proteomes" id="UP000705508">
    <property type="component" value="Unassembled WGS sequence"/>
</dbReference>
<gene>
    <name evidence="3" type="ORF">H6A20_03825</name>
</gene>
<evidence type="ECO:0000313" key="3">
    <source>
        <dbReference type="EMBL" id="MBM6947795.1"/>
    </source>
</evidence>
<organism evidence="3 4">
    <name type="scientific">Mordavella massiliensis</name>
    <dbReference type="NCBI Taxonomy" id="1871024"/>
    <lineage>
        <taxon>Bacteria</taxon>
        <taxon>Bacillati</taxon>
        <taxon>Bacillota</taxon>
        <taxon>Clostridia</taxon>
        <taxon>Eubacteriales</taxon>
        <taxon>Clostridiaceae</taxon>
        <taxon>Mordavella</taxon>
    </lineage>
</organism>
<dbReference type="PANTHER" id="PTHR43053">
    <property type="entry name" value="GLYCOSIDASE FAMILY 31"/>
    <property type="match status" value="1"/>
</dbReference>
<dbReference type="RefSeq" id="WP_204905848.1">
    <property type="nucleotide sequence ID" value="NZ_JACJKS010000004.1"/>
</dbReference>
<evidence type="ECO:0000256" key="2">
    <source>
        <dbReference type="ARBA" id="ARBA00023295"/>
    </source>
</evidence>
<name>A0A938XBI6_9CLOT</name>
<proteinExistence type="predicted"/>
<evidence type="ECO:0000256" key="1">
    <source>
        <dbReference type="ARBA" id="ARBA00022801"/>
    </source>
</evidence>
<comment type="caution">
    <text evidence="3">The sequence shown here is derived from an EMBL/GenBank/DDBJ whole genome shotgun (WGS) entry which is preliminary data.</text>
</comment>
<dbReference type="Gene3D" id="2.70.98.60">
    <property type="entry name" value="alpha-galactosidase from lactobacil brevis"/>
    <property type="match status" value="1"/>
</dbReference>
<protein>
    <submittedName>
        <fullName evidence="3">Alpha-galactosidase</fullName>
    </submittedName>
</protein>
<sequence length="704" mass="81126">MKRWEITENRIHLVWEITDKNEIKLLHFSVLDFEEENLASDTGVQSFYPQEILVTGQDRVGERHGSKYIQTSPGYRMKYVDFRDSRNEKGRLLEIVTKDDITGLELTSYMQFYDGISVVRCWTEVANKGSEPQGLEYVSSFALNGIDKEGLTDFDDKMELWIPHNSWEKELCWQKYTLRELGMAASQPEIMHRSSKAVEISNTGNWSAKEYIPMGYIHNREMNASLFWQIEHNGSWYWEISDQDGHVYLKLSGPTEHHNSWWKNLKPGEMFVTVPVSVGSAAGGFDEAMDELTKYRRAIRRVNDDNEKLQVIFNDYMNCLFGDPTTDKEIPLIDKAAEAGCEYYCIDCGWYSEGYWWDGVGEWLPCEKRFPGGLRKLMDYIRSKGMIPGVWLELEVMGIKCPKADRVPDDWYFMRHGKKVLDRSRYQLDFRNPQVIEHATEVIDRLVNEYGVGYIKMDYNIEPGIGTEVNADSSGDGLLGHNRAYLNWLDGIFRKYPDLIIENCSSGGLRMDYAMLSRYSIQSTSDQEDYIRYATVSANAPSAVTPEQAAVWSYPLTDGDSEEVIFNMINALLLRIHQSGHLVNLSPERMGYVQEAIAYYKTIRKDIKTALPYWPTGISQYTDPWVSLGLRCEGKDYIAVWRRNSQEDIITLPVAHLKGRDVKVICGYPGKAGCEFHWNREAGELTAKLPARISARLFELRYEA</sequence>
<dbReference type="PRINTS" id="PR00743">
    <property type="entry name" value="GLHYDRLASE36"/>
</dbReference>
<dbReference type="InterPro" id="IPR002252">
    <property type="entry name" value="Glyco_hydro_36"/>
</dbReference>
<dbReference type="GO" id="GO:0004557">
    <property type="term" value="F:alpha-galactosidase activity"/>
    <property type="evidence" value="ECO:0007669"/>
    <property type="project" value="InterPro"/>
</dbReference>
<dbReference type="InterPro" id="IPR017853">
    <property type="entry name" value="GH"/>
</dbReference>
<dbReference type="InterPro" id="IPR050985">
    <property type="entry name" value="Alpha-glycosidase_related"/>
</dbReference>
<dbReference type="SUPFAM" id="SSF51445">
    <property type="entry name" value="(Trans)glycosidases"/>
    <property type="match status" value="1"/>
</dbReference>
<dbReference type="AlphaFoldDB" id="A0A938XBI6"/>
<reference evidence="3" key="2">
    <citation type="journal article" date="2021" name="Sci. Rep.">
        <title>The distribution of antibiotic resistance genes in chicken gut microbiota commensals.</title>
        <authorList>
            <person name="Juricova H."/>
            <person name="Matiasovicova J."/>
            <person name="Kubasova T."/>
            <person name="Cejkova D."/>
            <person name="Rychlik I."/>
        </authorList>
    </citation>
    <scope>NUCLEOTIDE SEQUENCE</scope>
    <source>
        <strain evidence="3">An582</strain>
    </source>
</reference>
<keyword evidence="2" id="KW-0326">Glycosidase</keyword>
<dbReference type="Pfam" id="PF02065">
    <property type="entry name" value="Melibiase"/>
    <property type="match status" value="1"/>
</dbReference>
<dbReference type="GO" id="GO:0016052">
    <property type="term" value="P:carbohydrate catabolic process"/>
    <property type="evidence" value="ECO:0007669"/>
    <property type="project" value="InterPro"/>
</dbReference>
<dbReference type="EMBL" id="JACJKS010000004">
    <property type="protein sequence ID" value="MBM6947795.1"/>
    <property type="molecule type" value="Genomic_DNA"/>
</dbReference>
<dbReference type="InterPro" id="IPR038417">
    <property type="entry name" value="Alpga-gal_N_sf"/>
</dbReference>
<keyword evidence="1" id="KW-0378">Hydrolase</keyword>
<reference evidence="3" key="1">
    <citation type="submission" date="2020-08" db="EMBL/GenBank/DDBJ databases">
        <authorList>
            <person name="Cejkova D."/>
            <person name="Kubasova T."/>
            <person name="Jahodarova E."/>
            <person name="Rychlik I."/>
        </authorList>
    </citation>
    <scope>NUCLEOTIDE SEQUENCE</scope>
    <source>
        <strain evidence="3">An582</strain>
    </source>
</reference>